<dbReference type="PIRSF" id="PIRSF004982">
    <property type="entry name" value="SlP"/>
    <property type="match status" value="1"/>
</dbReference>
<dbReference type="GO" id="GO:0019867">
    <property type="term" value="C:outer membrane"/>
    <property type="evidence" value="ECO:0007669"/>
    <property type="project" value="InterPro"/>
</dbReference>
<accession>A0A5E6MGW1</accession>
<dbReference type="OrthoDB" id="194425at2"/>
<feature type="signal peptide" evidence="1">
    <location>
        <begin position="1"/>
        <end position="29"/>
    </location>
</feature>
<dbReference type="PROSITE" id="PS51257">
    <property type="entry name" value="PROKAR_LIPOPROTEIN"/>
    <property type="match status" value="1"/>
</dbReference>
<evidence type="ECO:0000313" key="3">
    <source>
        <dbReference type="Proteomes" id="UP000334923"/>
    </source>
</evidence>
<keyword evidence="3" id="KW-1185">Reference proteome</keyword>
<dbReference type="AlphaFoldDB" id="A0A5E6MGW1"/>
<evidence type="ECO:0000313" key="2">
    <source>
        <dbReference type="EMBL" id="VVM04715.1"/>
    </source>
</evidence>
<feature type="chain" id="PRO_5023039938" evidence="1">
    <location>
        <begin position="30"/>
        <end position="184"/>
    </location>
</feature>
<dbReference type="PANTHER" id="PTHR37530">
    <property type="entry name" value="OUTER MEMBRANE PROTEIN SLP"/>
    <property type="match status" value="1"/>
</dbReference>
<protein>
    <submittedName>
        <fullName evidence="2">Outer membrane protein slp</fullName>
    </submittedName>
</protein>
<organism evidence="2 3">
    <name type="scientific">Methylacidimicrobium tartarophylax</name>
    <dbReference type="NCBI Taxonomy" id="1041768"/>
    <lineage>
        <taxon>Bacteria</taxon>
        <taxon>Pseudomonadati</taxon>
        <taxon>Verrucomicrobiota</taxon>
        <taxon>Methylacidimicrobium</taxon>
    </lineage>
</organism>
<name>A0A5E6MGW1_9BACT</name>
<gene>
    <name evidence="2" type="primary">slp</name>
    <name evidence="2" type="ORF">MAMT_00259</name>
</gene>
<evidence type="ECO:0000256" key="1">
    <source>
        <dbReference type="SAM" id="SignalP"/>
    </source>
</evidence>
<proteinExistence type="predicted"/>
<dbReference type="Proteomes" id="UP000334923">
    <property type="component" value="Unassembled WGS sequence"/>
</dbReference>
<dbReference type="Pfam" id="PF03843">
    <property type="entry name" value="Slp"/>
    <property type="match status" value="1"/>
</dbReference>
<keyword evidence="1" id="KW-0732">Signal</keyword>
<sequence>MAAHFPKQWRAAACLALAALLVGCSPFSSEVKKQVKGQPSFAAIRHSPSAYRGRMVMLGGTIAQTKTLKDVTLLEVLQEKLDSSDQPIDSDKIGGRFLVRTSTFLDPSIYSKGRDITVVGRIAAPQAGVIGEKPYTYPVIAATRIHLWPQYAADNGYWGYPGMGWGWGYPGMGMGMGWGFGPWW</sequence>
<reference evidence="2 3" key="1">
    <citation type="submission" date="2019-09" db="EMBL/GenBank/DDBJ databases">
        <authorList>
            <person name="Cremers G."/>
        </authorList>
    </citation>
    <scope>NUCLEOTIDE SEQUENCE [LARGE SCALE GENOMIC DNA]</scope>
    <source>
        <strain evidence="2">4A</strain>
    </source>
</reference>
<dbReference type="NCBIfam" id="TIGR00752">
    <property type="entry name" value="slp"/>
    <property type="match status" value="1"/>
</dbReference>
<dbReference type="EMBL" id="CABFVA020000010">
    <property type="protein sequence ID" value="VVM04715.1"/>
    <property type="molecule type" value="Genomic_DNA"/>
</dbReference>
<dbReference type="RefSeq" id="WP_142659129.1">
    <property type="nucleotide sequence ID" value="NZ_CABFVA020000010.1"/>
</dbReference>
<dbReference type="PANTHER" id="PTHR37530:SF1">
    <property type="entry name" value="OUTER MEMBRANE PROTEIN SLP"/>
    <property type="match status" value="1"/>
</dbReference>
<dbReference type="InterPro" id="IPR004658">
    <property type="entry name" value="OMP_Slp"/>
</dbReference>